<accession>A0A426Z1L3</accession>
<dbReference type="Proteomes" id="UP000287651">
    <property type="component" value="Unassembled WGS sequence"/>
</dbReference>
<evidence type="ECO:0000313" key="2">
    <source>
        <dbReference type="Proteomes" id="UP000287651"/>
    </source>
</evidence>
<comment type="caution">
    <text evidence="1">The sequence shown here is derived from an EMBL/GenBank/DDBJ whole genome shotgun (WGS) entry which is preliminary data.</text>
</comment>
<dbReference type="AlphaFoldDB" id="A0A426Z1L3"/>
<name>A0A426Z1L3_ENSVE</name>
<organism evidence="1 2">
    <name type="scientific">Ensete ventricosum</name>
    <name type="common">Abyssinian banana</name>
    <name type="synonym">Musa ensete</name>
    <dbReference type="NCBI Taxonomy" id="4639"/>
    <lineage>
        <taxon>Eukaryota</taxon>
        <taxon>Viridiplantae</taxon>
        <taxon>Streptophyta</taxon>
        <taxon>Embryophyta</taxon>
        <taxon>Tracheophyta</taxon>
        <taxon>Spermatophyta</taxon>
        <taxon>Magnoliopsida</taxon>
        <taxon>Liliopsida</taxon>
        <taxon>Zingiberales</taxon>
        <taxon>Musaceae</taxon>
        <taxon>Ensete</taxon>
    </lineage>
</organism>
<reference evidence="1 2" key="1">
    <citation type="journal article" date="2014" name="Agronomy (Basel)">
        <title>A Draft Genome Sequence for Ensete ventricosum, the Drought-Tolerant Tree Against Hunger.</title>
        <authorList>
            <person name="Harrison J."/>
            <person name="Moore K.A."/>
            <person name="Paszkiewicz K."/>
            <person name="Jones T."/>
            <person name="Grant M."/>
            <person name="Ambacheew D."/>
            <person name="Muzemil S."/>
            <person name="Studholme D.J."/>
        </authorList>
    </citation>
    <scope>NUCLEOTIDE SEQUENCE [LARGE SCALE GENOMIC DNA]</scope>
</reference>
<evidence type="ECO:0000313" key="1">
    <source>
        <dbReference type="EMBL" id="RRT57848.1"/>
    </source>
</evidence>
<dbReference type="EMBL" id="AMZH03008978">
    <property type="protein sequence ID" value="RRT57848.1"/>
    <property type="molecule type" value="Genomic_DNA"/>
</dbReference>
<protein>
    <submittedName>
        <fullName evidence="1">Uncharacterized protein</fullName>
    </submittedName>
</protein>
<sequence length="163" mass="18462">MISLMCRSESPSFRYCKGFSTPPLSFALMLKGQALLLFLLTPTLTSVKGRKTQHDASERWLDFGADDRKVVVMALAAEAIVAIVIPQQEQQRLIVPPDCEAEHTTTENVRWYMCTSLPRAMYIFIAFKFGLGGLEIAQRWLGRATSQRLIWLVLGDKKDILRI</sequence>
<gene>
    <name evidence="1" type="ORF">B296_00037167</name>
</gene>
<proteinExistence type="predicted"/>